<reference evidence="1 2" key="1">
    <citation type="submission" date="2021-07" db="EMBL/GenBank/DDBJ databases">
        <authorList>
            <person name="Imarazene B."/>
            <person name="Zahm M."/>
            <person name="Klopp C."/>
            <person name="Cabau C."/>
            <person name="Beille S."/>
            <person name="Jouanno E."/>
            <person name="Castinel A."/>
            <person name="Lluch J."/>
            <person name="Gil L."/>
            <person name="Kuchtly C."/>
            <person name="Lopez Roques C."/>
            <person name="Donnadieu C."/>
            <person name="Parrinello H."/>
            <person name="Journot L."/>
            <person name="Du K."/>
            <person name="Schartl M."/>
            <person name="Retaux S."/>
            <person name="Guiguen Y."/>
        </authorList>
    </citation>
    <scope>NUCLEOTIDE SEQUENCE [LARGE SCALE GENOMIC DNA]</scope>
    <source>
        <strain evidence="1">Pach_M1</strain>
        <tissue evidence="1">Testis</tissue>
    </source>
</reference>
<dbReference type="PANTHER" id="PTHR31025:SF9">
    <property type="entry name" value="SI:DKEY-286J15.1"/>
    <property type="match status" value="1"/>
</dbReference>
<dbReference type="AlphaFoldDB" id="A0A8T2LKA3"/>
<sequence>MALRQLSTEELIKKLVDAGVEITAEEAQRFRENDVDGETVDCGLTEAMIAYLFDKSFKKQLKFRDFVSQHKEVILSLDDITPDVENLTQIERKEPVCQRLPAVMSIPCFPKDVQSRLDAKESCQKVPRDRNKIIRTLYEMMAQYTMYPTNAEYVQVAKALIVKYPFLKDVEGNGYHTWHMSLKRKFKAERAPLLNNTEVKKFKEKFHQARKSTDGPETLHVKRTKTFVESCIVGEDATSVEAHVKALHEQYRKTQPDLAIVKDRMKKTFAWRRREISEGMTIKNILMKYPFLRTSSGLYDEVDDIHPLTVNICRRFNEGFTALLPNLLKLVKGTLPLKKLYVEAREEALAEDLPGIDFRGGLVFLPSIFRENIDHLISLGEGEPATPYPTIQLKDKDWKTAISRRSQSVVKVDGVEVCTCAAVDEAFITTFCMYFTFNIAYPPRLRNTMTFLQRCILHIKEEGDKPLPVTVTRVMNLL</sequence>
<proteinExistence type="predicted"/>
<evidence type="ECO:0000313" key="1">
    <source>
        <dbReference type="EMBL" id="KAG9271277.1"/>
    </source>
</evidence>
<accession>A0A8T2LKA3</accession>
<dbReference type="EMBL" id="JAICCE010000011">
    <property type="protein sequence ID" value="KAG9271277.1"/>
    <property type="molecule type" value="Genomic_DNA"/>
</dbReference>
<evidence type="ECO:0000313" key="2">
    <source>
        <dbReference type="Proteomes" id="UP000752171"/>
    </source>
</evidence>
<name>A0A8T2LKA3_ASTMX</name>
<dbReference type="Proteomes" id="UP000752171">
    <property type="component" value="Unassembled WGS sequence"/>
</dbReference>
<comment type="caution">
    <text evidence="1">The sequence shown here is derived from an EMBL/GenBank/DDBJ whole genome shotgun (WGS) entry which is preliminary data.</text>
</comment>
<protein>
    <submittedName>
        <fullName evidence="1">Sterile alpha motif domain-containing protein 3-like</fullName>
    </submittedName>
</protein>
<dbReference type="PANTHER" id="PTHR31025">
    <property type="entry name" value="SI:CH211-196P9.1-RELATED"/>
    <property type="match status" value="1"/>
</dbReference>
<gene>
    <name evidence="1" type="primary">SAMD3</name>
    <name evidence="1" type="ORF">AMEX_G14175</name>
</gene>
<organism evidence="1 2">
    <name type="scientific">Astyanax mexicanus</name>
    <name type="common">Blind cave fish</name>
    <name type="synonym">Astyanax fasciatus mexicanus</name>
    <dbReference type="NCBI Taxonomy" id="7994"/>
    <lineage>
        <taxon>Eukaryota</taxon>
        <taxon>Metazoa</taxon>
        <taxon>Chordata</taxon>
        <taxon>Craniata</taxon>
        <taxon>Vertebrata</taxon>
        <taxon>Euteleostomi</taxon>
        <taxon>Actinopterygii</taxon>
        <taxon>Neopterygii</taxon>
        <taxon>Teleostei</taxon>
        <taxon>Ostariophysi</taxon>
        <taxon>Characiformes</taxon>
        <taxon>Characoidei</taxon>
        <taxon>Acestrorhamphidae</taxon>
        <taxon>Acestrorhamphinae</taxon>
        <taxon>Astyanax</taxon>
    </lineage>
</organism>